<dbReference type="InterPro" id="IPR037081">
    <property type="entry name" value="Hyp_TM1506"/>
</dbReference>
<dbReference type="InterPro" id="IPR016193">
    <property type="entry name" value="Cytidine_deaminase-like"/>
</dbReference>
<evidence type="ECO:0000313" key="1">
    <source>
        <dbReference type="EMBL" id="GAH66553.1"/>
    </source>
</evidence>
<dbReference type="AlphaFoldDB" id="X1J9X9"/>
<proteinExistence type="predicted"/>
<sequence>MGVLMDTHKYNDFLVSGDTLWVYGGNELLFGSTRAGLLPLLDYINRSDTCSAGTTVFDRVVGNAAALLLIRANCSEVFSPLGSKLAASTLDSYAVEYHFTEVVPYIRDHDGA</sequence>
<comment type="caution">
    <text evidence="1">The sequence shown here is derived from an EMBL/GenBank/DDBJ whole genome shotgun (WGS) entry which is preliminary data.</text>
</comment>
<dbReference type="SUPFAM" id="SSF53927">
    <property type="entry name" value="Cytidine deaminase-like"/>
    <property type="match status" value="1"/>
</dbReference>
<reference evidence="1" key="1">
    <citation type="journal article" date="2014" name="Front. Microbiol.">
        <title>High frequency of phylogenetically diverse reductive dehalogenase-homologous genes in deep subseafloor sedimentary metagenomes.</title>
        <authorList>
            <person name="Kawai M."/>
            <person name="Futagami T."/>
            <person name="Toyoda A."/>
            <person name="Takaki Y."/>
            <person name="Nishi S."/>
            <person name="Hori S."/>
            <person name="Arai W."/>
            <person name="Tsubouchi T."/>
            <person name="Morono Y."/>
            <person name="Uchiyama I."/>
            <person name="Ito T."/>
            <person name="Fujiyama A."/>
            <person name="Inagaki F."/>
            <person name="Takami H."/>
        </authorList>
    </citation>
    <scope>NUCLEOTIDE SEQUENCE</scope>
    <source>
        <strain evidence="1">Expedition CK06-06</strain>
    </source>
</reference>
<organism evidence="1">
    <name type="scientific">marine sediment metagenome</name>
    <dbReference type="NCBI Taxonomy" id="412755"/>
    <lineage>
        <taxon>unclassified sequences</taxon>
        <taxon>metagenomes</taxon>
        <taxon>ecological metagenomes</taxon>
    </lineage>
</organism>
<dbReference type="GO" id="GO:0003824">
    <property type="term" value="F:catalytic activity"/>
    <property type="evidence" value="ECO:0007669"/>
    <property type="project" value="InterPro"/>
</dbReference>
<name>X1J9X9_9ZZZZ</name>
<gene>
    <name evidence="1" type="ORF">S03H2_48707</name>
</gene>
<dbReference type="InterPro" id="IPR015067">
    <property type="entry name" value="DUF1893_TM1506-like"/>
</dbReference>
<protein>
    <submittedName>
        <fullName evidence="1">Uncharacterized protein</fullName>
    </submittedName>
</protein>
<accession>X1J9X9</accession>
<dbReference type="Gene3D" id="3.40.140.30">
    <property type="entry name" value="Hypothetical protein TM1506"/>
    <property type="match status" value="1"/>
</dbReference>
<dbReference type="Pfam" id="PF08973">
    <property type="entry name" value="TM1506"/>
    <property type="match status" value="1"/>
</dbReference>
<dbReference type="EMBL" id="BARU01030728">
    <property type="protein sequence ID" value="GAH66553.1"/>
    <property type="molecule type" value="Genomic_DNA"/>
</dbReference>